<dbReference type="EMBL" id="MFTT01000036">
    <property type="protein sequence ID" value="OGI68970.1"/>
    <property type="molecule type" value="Genomic_DNA"/>
</dbReference>
<feature type="domain" description="Inner membrane protein YgaP-like transmembrane" evidence="2">
    <location>
        <begin position="8"/>
        <end position="72"/>
    </location>
</feature>
<keyword evidence="1" id="KW-0472">Membrane</keyword>
<reference evidence="3 4" key="1">
    <citation type="journal article" date="2016" name="Nat. Commun.">
        <title>Thousands of microbial genomes shed light on interconnected biogeochemical processes in an aquifer system.</title>
        <authorList>
            <person name="Anantharaman K."/>
            <person name="Brown C.T."/>
            <person name="Hug L.A."/>
            <person name="Sharon I."/>
            <person name="Castelle C.J."/>
            <person name="Probst A.J."/>
            <person name="Thomas B.C."/>
            <person name="Singh A."/>
            <person name="Wilkins M.J."/>
            <person name="Karaoz U."/>
            <person name="Brodie E.L."/>
            <person name="Williams K.H."/>
            <person name="Hubbard S.S."/>
            <person name="Banfield J.F."/>
        </authorList>
    </citation>
    <scope>NUCLEOTIDE SEQUENCE [LARGE SCALE GENOMIC DNA]</scope>
</reference>
<dbReference type="InterPro" id="IPR021309">
    <property type="entry name" value="YgaP-like_TM"/>
</dbReference>
<feature type="transmembrane region" description="Helical" evidence="1">
    <location>
        <begin position="21"/>
        <end position="37"/>
    </location>
</feature>
<gene>
    <name evidence="3" type="ORF">A2824_02910</name>
</gene>
<keyword evidence="1" id="KW-0812">Transmembrane</keyword>
<evidence type="ECO:0000256" key="1">
    <source>
        <dbReference type="SAM" id="Phobius"/>
    </source>
</evidence>
<evidence type="ECO:0000313" key="3">
    <source>
        <dbReference type="EMBL" id="OGI68970.1"/>
    </source>
</evidence>
<organism evidence="3 4">
    <name type="scientific">Candidatus Nomurabacteria bacterium RIFCSPHIGHO2_01_FULL_42_16</name>
    <dbReference type="NCBI Taxonomy" id="1801743"/>
    <lineage>
        <taxon>Bacteria</taxon>
        <taxon>Candidatus Nomuraibacteriota</taxon>
    </lineage>
</organism>
<protein>
    <recommendedName>
        <fullName evidence="2">Inner membrane protein YgaP-like transmembrane domain-containing protein</fullName>
    </recommendedName>
</protein>
<dbReference type="STRING" id="1801743.A2824_02910"/>
<accession>A0A1F6VH69</accession>
<dbReference type="AlphaFoldDB" id="A0A1F6VH69"/>
<dbReference type="Proteomes" id="UP000178059">
    <property type="component" value="Unassembled WGS sequence"/>
</dbReference>
<keyword evidence="1" id="KW-1133">Transmembrane helix</keyword>
<evidence type="ECO:0000313" key="4">
    <source>
        <dbReference type="Proteomes" id="UP000178059"/>
    </source>
</evidence>
<proteinExistence type="predicted"/>
<name>A0A1F6VH69_9BACT</name>
<evidence type="ECO:0000259" key="2">
    <source>
        <dbReference type="Pfam" id="PF11127"/>
    </source>
</evidence>
<comment type="caution">
    <text evidence="3">The sequence shown here is derived from an EMBL/GenBank/DDBJ whole genome shotgun (WGS) entry which is preliminary data.</text>
</comment>
<sequence length="73" mass="8280">MEGKEKIMTQNLGKLDRIFRFILGILWLSPMAPQFGAPWLNTVVFIVALIALVESFIGWCGLHSVFKINNCNQ</sequence>
<dbReference type="Pfam" id="PF11127">
    <property type="entry name" value="YgaP-like_TM"/>
    <property type="match status" value="1"/>
</dbReference>
<feature type="transmembrane region" description="Helical" evidence="1">
    <location>
        <begin position="43"/>
        <end position="66"/>
    </location>
</feature>